<dbReference type="InterPro" id="IPR036271">
    <property type="entry name" value="Tet_transcr_reg_TetR-rel_C_sf"/>
</dbReference>
<dbReference type="PROSITE" id="PS50977">
    <property type="entry name" value="HTH_TETR_2"/>
    <property type="match status" value="1"/>
</dbReference>
<evidence type="ECO:0000256" key="2">
    <source>
        <dbReference type="PROSITE-ProRule" id="PRU00335"/>
    </source>
</evidence>
<name>A0ABV7ISN0_9SPHN</name>
<dbReference type="RefSeq" id="WP_379509304.1">
    <property type="nucleotide sequence ID" value="NZ_JBHRTQ010000007.1"/>
</dbReference>
<evidence type="ECO:0000313" key="4">
    <source>
        <dbReference type="EMBL" id="MFC3173923.1"/>
    </source>
</evidence>
<protein>
    <submittedName>
        <fullName evidence="4">TetR/AcrR family transcriptional regulator</fullName>
    </submittedName>
</protein>
<keyword evidence="1 2" id="KW-0238">DNA-binding</keyword>
<dbReference type="PANTHER" id="PTHR30055:SF226">
    <property type="entry name" value="HTH-TYPE TRANSCRIPTIONAL REGULATOR PKSA"/>
    <property type="match status" value="1"/>
</dbReference>
<dbReference type="InterPro" id="IPR001647">
    <property type="entry name" value="HTH_TetR"/>
</dbReference>
<evidence type="ECO:0000259" key="3">
    <source>
        <dbReference type="PROSITE" id="PS50977"/>
    </source>
</evidence>
<evidence type="ECO:0000256" key="1">
    <source>
        <dbReference type="ARBA" id="ARBA00023125"/>
    </source>
</evidence>
<proteinExistence type="predicted"/>
<dbReference type="Pfam" id="PF00440">
    <property type="entry name" value="TetR_N"/>
    <property type="match status" value="1"/>
</dbReference>
<dbReference type="InterPro" id="IPR009057">
    <property type="entry name" value="Homeodomain-like_sf"/>
</dbReference>
<dbReference type="SUPFAM" id="SSF48498">
    <property type="entry name" value="Tetracyclin repressor-like, C-terminal domain"/>
    <property type="match status" value="1"/>
</dbReference>
<organism evidence="4 5">
    <name type="scientific">Novosphingobium bradum</name>
    <dbReference type="NCBI Taxonomy" id="1737444"/>
    <lineage>
        <taxon>Bacteria</taxon>
        <taxon>Pseudomonadati</taxon>
        <taxon>Pseudomonadota</taxon>
        <taxon>Alphaproteobacteria</taxon>
        <taxon>Sphingomonadales</taxon>
        <taxon>Sphingomonadaceae</taxon>
        <taxon>Novosphingobium</taxon>
    </lineage>
</organism>
<sequence>MPKIRTATLNDHHDAVWAAIVKALERLLAEKTYDELSVGEIAAAAGMARNTLYNYAPDKATLVAKAAEISNQDFYESIRELADGHDAPPRKLARIMAAVIGWYGATEHRPLLVQTLFRPVPDEVHKRAGAPMVRASRFVVRVVEEGLASGDFRGADNAEMMEDFLAGAITRAAMRVVEAPEQAATISAEMQAFALRALGCATPLSLVQQDNP</sequence>
<dbReference type="PANTHER" id="PTHR30055">
    <property type="entry name" value="HTH-TYPE TRANSCRIPTIONAL REGULATOR RUTR"/>
    <property type="match status" value="1"/>
</dbReference>
<dbReference type="Proteomes" id="UP001595604">
    <property type="component" value="Unassembled WGS sequence"/>
</dbReference>
<dbReference type="Gene3D" id="1.10.10.60">
    <property type="entry name" value="Homeodomain-like"/>
    <property type="match status" value="1"/>
</dbReference>
<evidence type="ECO:0000313" key="5">
    <source>
        <dbReference type="Proteomes" id="UP001595604"/>
    </source>
</evidence>
<feature type="DNA-binding region" description="H-T-H motif" evidence="2">
    <location>
        <begin position="37"/>
        <end position="56"/>
    </location>
</feature>
<gene>
    <name evidence="4" type="ORF">ACFOD9_06640</name>
</gene>
<dbReference type="InterPro" id="IPR050109">
    <property type="entry name" value="HTH-type_TetR-like_transc_reg"/>
</dbReference>
<dbReference type="EMBL" id="JBHRTQ010000007">
    <property type="protein sequence ID" value="MFC3173923.1"/>
    <property type="molecule type" value="Genomic_DNA"/>
</dbReference>
<reference evidence="5" key="1">
    <citation type="journal article" date="2019" name="Int. J. Syst. Evol. Microbiol.">
        <title>The Global Catalogue of Microorganisms (GCM) 10K type strain sequencing project: providing services to taxonomists for standard genome sequencing and annotation.</title>
        <authorList>
            <consortium name="The Broad Institute Genomics Platform"/>
            <consortium name="The Broad Institute Genome Sequencing Center for Infectious Disease"/>
            <person name="Wu L."/>
            <person name="Ma J."/>
        </authorList>
    </citation>
    <scope>NUCLEOTIDE SEQUENCE [LARGE SCALE GENOMIC DNA]</scope>
    <source>
        <strain evidence="5">KCTC 42984</strain>
    </source>
</reference>
<feature type="domain" description="HTH tetR-type" evidence="3">
    <location>
        <begin position="14"/>
        <end position="74"/>
    </location>
</feature>
<keyword evidence="5" id="KW-1185">Reference proteome</keyword>
<accession>A0ABV7ISN0</accession>
<dbReference type="SUPFAM" id="SSF46689">
    <property type="entry name" value="Homeodomain-like"/>
    <property type="match status" value="1"/>
</dbReference>
<comment type="caution">
    <text evidence="4">The sequence shown here is derived from an EMBL/GenBank/DDBJ whole genome shotgun (WGS) entry which is preliminary data.</text>
</comment>
<dbReference type="PRINTS" id="PR00455">
    <property type="entry name" value="HTHTETR"/>
</dbReference>
<dbReference type="Gene3D" id="1.10.357.10">
    <property type="entry name" value="Tetracycline Repressor, domain 2"/>
    <property type="match status" value="1"/>
</dbReference>